<accession>A0A0X3NWS3</accession>
<evidence type="ECO:0000313" key="13">
    <source>
        <dbReference type="EMBL" id="JAP41987.1"/>
    </source>
</evidence>
<feature type="non-terminal residue" evidence="13">
    <location>
        <position position="1"/>
    </location>
</feature>
<evidence type="ECO:0000256" key="2">
    <source>
        <dbReference type="ARBA" id="ARBA00006939"/>
    </source>
</evidence>
<protein>
    <recommendedName>
        <fullName evidence="8">Zinc transporter ZIP11</fullName>
    </recommendedName>
    <alternativeName>
        <fullName evidence="9">Solute carrier family 39 member 11</fullName>
    </alternativeName>
    <alternativeName>
        <fullName evidence="10">Zrt- and Irt-like protein 11</fullName>
    </alternativeName>
</protein>
<sequence>RPSPSVSHRSTVLTLLVVCLPENKLVTLNCPHIQSVLSPLLRTNLNEAMLQGYSPLAQTAMGTALTWGVTALGASLCVFQAPNRRAAQKSMVLEWSLGFSAGVMLAASFWSLLQPAITLAEAGLEQGGLAMGRLSFLPAAIGFAVGALFILIADILFPEQNMLVPPKSPTHVGGDSWSCHLVLDTEQTVRRRLTDGEGRLLASNMPISSPSSFLEVPKPKLTNRLWLLLLAITIHNFPEGMAVGAAFGHLTNTTSIQSFHRARNLAVGIAIQNFPEGLAVSLPLRAAGYSFWDSFWYGQFSGFVEPLAGFFGCVTVQHLQYLQPYTLGFAAGAMIFVILDDVIPEAHQKCRPRSRCIHSGLSRFSHHDGAGCGLRISPEQIDPHRLP</sequence>
<keyword evidence="3" id="KW-1003">Cell membrane</keyword>
<feature type="signal peptide" evidence="12">
    <location>
        <begin position="1"/>
        <end position="27"/>
    </location>
</feature>
<dbReference type="GO" id="GO:0005385">
    <property type="term" value="F:zinc ion transmembrane transporter activity"/>
    <property type="evidence" value="ECO:0007669"/>
    <property type="project" value="TreeGrafter"/>
</dbReference>
<name>A0A0X3NWS3_SCHSO</name>
<evidence type="ECO:0000256" key="10">
    <source>
        <dbReference type="ARBA" id="ARBA00042973"/>
    </source>
</evidence>
<dbReference type="EMBL" id="GEEE01021238">
    <property type="protein sequence ID" value="JAP41987.1"/>
    <property type="molecule type" value="Transcribed_RNA"/>
</dbReference>
<dbReference type="PANTHER" id="PTHR11040">
    <property type="entry name" value="ZINC/IRON TRANSPORTER"/>
    <property type="match status" value="1"/>
</dbReference>
<organism evidence="13">
    <name type="scientific">Schistocephalus solidus</name>
    <name type="common">Tapeworm</name>
    <dbReference type="NCBI Taxonomy" id="70667"/>
    <lineage>
        <taxon>Eukaryota</taxon>
        <taxon>Metazoa</taxon>
        <taxon>Spiralia</taxon>
        <taxon>Lophotrochozoa</taxon>
        <taxon>Platyhelminthes</taxon>
        <taxon>Cestoda</taxon>
        <taxon>Eucestoda</taxon>
        <taxon>Diphyllobothriidea</taxon>
        <taxon>Diphyllobothriidae</taxon>
        <taxon>Schistocephalus</taxon>
    </lineage>
</organism>
<keyword evidence="4 11" id="KW-0812">Transmembrane</keyword>
<dbReference type="PANTHER" id="PTHR11040:SF211">
    <property type="entry name" value="ZINC TRANSPORTER ZIP11"/>
    <property type="match status" value="1"/>
</dbReference>
<comment type="similarity">
    <text evidence="2">Belongs to the ZIP transporter (TC 2.A.5) family.</text>
</comment>
<feature type="transmembrane region" description="Helical" evidence="11">
    <location>
        <begin position="225"/>
        <end position="247"/>
    </location>
</feature>
<evidence type="ECO:0000256" key="12">
    <source>
        <dbReference type="SAM" id="SignalP"/>
    </source>
</evidence>
<feature type="chain" id="PRO_5007050787" description="Zinc transporter ZIP11" evidence="12">
    <location>
        <begin position="28"/>
        <end position="387"/>
    </location>
</feature>
<keyword evidence="6 11" id="KW-1133">Transmembrane helix</keyword>
<dbReference type="InterPro" id="IPR003689">
    <property type="entry name" value="ZIP"/>
</dbReference>
<evidence type="ECO:0000256" key="5">
    <source>
        <dbReference type="ARBA" id="ARBA00022833"/>
    </source>
</evidence>
<reference evidence="13" key="1">
    <citation type="submission" date="2016-01" db="EMBL/GenBank/DDBJ databases">
        <title>Reference transcriptome for the parasite Schistocephalus solidus: insights into the molecular evolution of parasitism.</title>
        <authorList>
            <person name="Hebert F.O."/>
            <person name="Grambauer S."/>
            <person name="Barber I."/>
            <person name="Landry C.R."/>
            <person name="Aubin-Horth N."/>
        </authorList>
    </citation>
    <scope>NUCLEOTIDE SEQUENCE</scope>
</reference>
<evidence type="ECO:0000256" key="8">
    <source>
        <dbReference type="ARBA" id="ARBA00040593"/>
    </source>
</evidence>
<comment type="subcellular location">
    <subcellularLocation>
        <location evidence="1">Cell membrane</location>
        <topology evidence="1">Multi-pass membrane protein</topology>
    </subcellularLocation>
</comment>
<evidence type="ECO:0000256" key="11">
    <source>
        <dbReference type="SAM" id="Phobius"/>
    </source>
</evidence>
<dbReference type="Pfam" id="PF02535">
    <property type="entry name" value="Zip"/>
    <property type="match status" value="1"/>
</dbReference>
<evidence type="ECO:0000256" key="3">
    <source>
        <dbReference type="ARBA" id="ARBA00022475"/>
    </source>
</evidence>
<evidence type="ECO:0000256" key="9">
    <source>
        <dbReference type="ARBA" id="ARBA00042540"/>
    </source>
</evidence>
<feature type="transmembrane region" description="Helical" evidence="11">
    <location>
        <begin position="91"/>
        <end position="113"/>
    </location>
</feature>
<feature type="transmembrane region" description="Helical" evidence="11">
    <location>
        <begin position="59"/>
        <end position="79"/>
    </location>
</feature>
<proteinExistence type="inferred from homology"/>
<evidence type="ECO:0000256" key="4">
    <source>
        <dbReference type="ARBA" id="ARBA00022692"/>
    </source>
</evidence>
<keyword evidence="5" id="KW-0862">Zinc</keyword>
<evidence type="ECO:0000256" key="7">
    <source>
        <dbReference type="ARBA" id="ARBA00023136"/>
    </source>
</evidence>
<gene>
    <name evidence="13" type="primary">S39AB</name>
    <name evidence="13" type="ORF">TR93236</name>
</gene>
<feature type="transmembrane region" description="Helical" evidence="11">
    <location>
        <begin position="133"/>
        <end position="157"/>
    </location>
</feature>
<evidence type="ECO:0000256" key="1">
    <source>
        <dbReference type="ARBA" id="ARBA00004651"/>
    </source>
</evidence>
<keyword evidence="12" id="KW-0732">Signal</keyword>
<dbReference type="GO" id="GO:0005886">
    <property type="term" value="C:plasma membrane"/>
    <property type="evidence" value="ECO:0007669"/>
    <property type="project" value="UniProtKB-SubCell"/>
</dbReference>
<keyword evidence="7 11" id="KW-0472">Membrane</keyword>
<evidence type="ECO:0000256" key="6">
    <source>
        <dbReference type="ARBA" id="ARBA00022989"/>
    </source>
</evidence>
<dbReference type="AlphaFoldDB" id="A0A0X3NWS3"/>